<geneLocation type="plasmid" evidence="1 2">
    <name>unnamed1</name>
</geneLocation>
<dbReference type="Gene3D" id="2.40.10.10">
    <property type="entry name" value="Trypsin-like serine proteases"/>
    <property type="match status" value="2"/>
</dbReference>
<dbReference type="Proteomes" id="UP000326170">
    <property type="component" value="Plasmid unnamed1"/>
</dbReference>
<protein>
    <recommendedName>
        <fullName evidence="3">Serine protease</fullName>
    </recommendedName>
</protein>
<dbReference type="KEGG" id="nas:GCU68_17120"/>
<organism evidence="1 2">
    <name type="scientific">Natronorubrum aibiense</name>
    <dbReference type="NCBI Taxonomy" id="348826"/>
    <lineage>
        <taxon>Archaea</taxon>
        <taxon>Methanobacteriati</taxon>
        <taxon>Methanobacteriota</taxon>
        <taxon>Stenosarchaea group</taxon>
        <taxon>Halobacteria</taxon>
        <taxon>Halobacteriales</taxon>
        <taxon>Natrialbaceae</taxon>
        <taxon>Natronorubrum</taxon>
    </lineage>
</organism>
<evidence type="ECO:0000313" key="1">
    <source>
        <dbReference type="EMBL" id="QFU84294.1"/>
    </source>
</evidence>
<dbReference type="SUPFAM" id="SSF50494">
    <property type="entry name" value="Trypsin-like serine proteases"/>
    <property type="match status" value="1"/>
</dbReference>
<dbReference type="InterPro" id="IPR043504">
    <property type="entry name" value="Peptidase_S1_PA_chymotrypsin"/>
</dbReference>
<name>A0A5P9P827_9EURY</name>
<gene>
    <name evidence="1" type="ORF">GCU68_17120</name>
</gene>
<dbReference type="EMBL" id="CP045489">
    <property type="protein sequence ID" value="QFU84294.1"/>
    <property type="molecule type" value="Genomic_DNA"/>
</dbReference>
<dbReference type="GeneID" id="42302801"/>
<dbReference type="Pfam" id="PF13365">
    <property type="entry name" value="Trypsin_2"/>
    <property type="match status" value="1"/>
</dbReference>
<keyword evidence="2" id="KW-1185">Reference proteome</keyword>
<dbReference type="RefSeq" id="WP_152943821.1">
    <property type="nucleotide sequence ID" value="NZ_CP045489.1"/>
</dbReference>
<reference evidence="1 2" key="1">
    <citation type="journal article" date="2007" name="Int. J. Syst. Evol. Microbiol.">
        <title>Natronorubrum sulfidifaciens sp. nov., an extremely haloalkaliphilic archaeon isolated from Aiding salt lake in Xin-Jiang, China.</title>
        <authorList>
            <person name="Cui H.L."/>
            <person name="Tohty D."/>
            <person name="Liu H.C."/>
            <person name="Liu S.J."/>
            <person name="Oren A."/>
            <person name="Zhou P.J."/>
        </authorList>
    </citation>
    <scope>NUCLEOTIDE SEQUENCE [LARGE SCALE GENOMIC DNA]</scope>
    <source>
        <strain evidence="1 2">7-3</strain>
        <plasmid evidence="1">unnamed1</plasmid>
    </source>
</reference>
<dbReference type="AlphaFoldDB" id="A0A5P9P827"/>
<accession>A0A5P9P827</accession>
<evidence type="ECO:0000313" key="2">
    <source>
        <dbReference type="Proteomes" id="UP000326170"/>
    </source>
</evidence>
<keyword evidence="1" id="KW-0614">Plasmid</keyword>
<dbReference type="InterPro" id="IPR009003">
    <property type="entry name" value="Peptidase_S1_PA"/>
</dbReference>
<evidence type="ECO:0008006" key="3">
    <source>
        <dbReference type="Google" id="ProtNLM"/>
    </source>
</evidence>
<sequence>MRLDFEKPPISIEYLTTTPIRYIDANGGGSGFFFNQNGHTYLVTNKHVLCPELENKPTEIGIRLRDRSNFRNSNSHTISLYENGERKWFQFDTGPNGEEIDIAVLPIHPKLSTIDDLEDKSHQSGSIAFTPECIVHKNYLISNDVHIVGYPGDLVDKSTWYPIRRNAVIASAYGTLFNGSPYFLTDARMHPGTSGSPIVMSGLDPVTGGDGVPANRQKSVLLLGIHSATFYGSGLDEFQSKGDSSDCEESNPPTKYELNIGWYPELICRLIN</sequence>
<dbReference type="OrthoDB" id="325608at2157"/>
<proteinExistence type="predicted"/>